<name>A0A816QLE0_BRANA</name>
<proteinExistence type="predicted"/>
<dbReference type="EMBL" id="HG994370">
    <property type="protein sequence ID" value="CAF2061855.1"/>
    <property type="molecule type" value="Genomic_DNA"/>
</dbReference>
<accession>A0A816QLE0</accession>
<dbReference type="AlphaFoldDB" id="A0A816QLE0"/>
<evidence type="ECO:0000313" key="1">
    <source>
        <dbReference type="EMBL" id="CAF2061855.1"/>
    </source>
</evidence>
<dbReference type="Proteomes" id="UP001295469">
    <property type="component" value="Chromosome C06"/>
</dbReference>
<organism evidence="1">
    <name type="scientific">Brassica napus</name>
    <name type="common">Rape</name>
    <dbReference type="NCBI Taxonomy" id="3708"/>
    <lineage>
        <taxon>Eukaryota</taxon>
        <taxon>Viridiplantae</taxon>
        <taxon>Streptophyta</taxon>
        <taxon>Embryophyta</taxon>
        <taxon>Tracheophyta</taxon>
        <taxon>Spermatophyta</taxon>
        <taxon>Magnoliopsida</taxon>
        <taxon>eudicotyledons</taxon>
        <taxon>Gunneridae</taxon>
        <taxon>Pentapetalae</taxon>
        <taxon>rosids</taxon>
        <taxon>malvids</taxon>
        <taxon>Brassicales</taxon>
        <taxon>Brassicaceae</taxon>
        <taxon>Brassiceae</taxon>
        <taxon>Brassica</taxon>
    </lineage>
</organism>
<sequence>MDGLYVEVYVVVRIDDDHGVWTREVWTWVWTGELGMTIVDKRCMYVDAFDKGMDGRTMEGMSVELSSIFEDPYMSNVHMI</sequence>
<protein>
    <submittedName>
        <fullName evidence="1">(rape) hypothetical protein</fullName>
    </submittedName>
</protein>
<reference evidence="1" key="1">
    <citation type="submission" date="2021-01" db="EMBL/GenBank/DDBJ databases">
        <authorList>
            <consortium name="Genoscope - CEA"/>
            <person name="William W."/>
        </authorList>
    </citation>
    <scope>NUCLEOTIDE SEQUENCE</scope>
</reference>
<gene>
    <name evidence="1" type="ORF">DARMORV10_C06P36380.1</name>
</gene>